<sequence>MTNTTTPPQDTAAPWLADDERGAWMTLIALLMSLPTAIDAQLKRDSGLNFFEYSILSSLSRRPGRAVRMNTLALFAGGSASRLSHAVSRLERQGWVRREVRNGEVRCTEAMLTEKGMAALEAAAPGHVREARRLVFDAITPEQVGQLRQITRQLLEAATPEMAAALDQAIVEAAAEASAGLGVAHEVGACSAAIDRAIVEAVAESPCTAALDEACVSAEDAADAHAGAAAGAEAG</sequence>
<dbReference type="PANTHER" id="PTHR33164">
    <property type="entry name" value="TRANSCRIPTIONAL REGULATOR, MARR FAMILY"/>
    <property type="match status" value="1"/>
</dbReference>
<organism evidence="2 3">
    <name type="scientific">Paractinoplanes globisporus</name>
    <dbReference type="NCBI Taxonomy" id="113565"/>
    <lineage>
        <taxon>Bacteria</taxon>
        <taxon>Bacillati</taxon>
        <taxon>Actinomycetota</taxon>
        <taxon>Actinomycetes</taxon>
        <taxon>Micromonosporales</taxon>
        <taxon>Micromonosporaceae</taxon>
        <taxon>Paractinoplanes</taxon>
    </lineage>
</organism>
<keyword evidence="3" id="KW-1185">Reference proteome</keyword>
<protein>
    <submittedName>
        <fullName evidence="2">MarR family winged helix-turn-helix transcriptional regulator</fullName>
    </submittedName>
</protein>
<dbReference type="InterPro" id="IPR039422">
    <property type="entry name" value="MarR/SlyA-like"/>
</dbReference>
<dbReference type="EMBL" id="JBIAZU010000004">
    <property type="protein sequence ID" value="MFF5292915.1"/>
    <property type="molecule type" value="Genomic_DNA"/>
</dbReference>
<proteinExistence type="predicted"/>
<dbReference type="RefSeq" id="WP_020512642.1">
    <property type="nucleotide sequence ID" value="NZ_JBIAZU010000004.1"/>
</dbReference>
<evidence type="ECO:0000313" key="2">
    <source>
        <dbReference type="EMBL" id="MFF5292915.1"/>
    </source>
</evidence>
<name>A0ABW6WK58_9ACTN</name>
<dbReference type="Gene3D" id="1.10.10.10">
    <property type="entry name" value="Winged helix-like DNA-binding domain superfamily/Winged helix DNA-binding domain"/>
    <property type="match status" value="1"/>
</dbReference>
<dbReference type="PROSITE" id="PS50995">
    <property type="entry name" value="HTH_MARR_2"/>
    <property type="match status" value="1"/>
</dbReference>
<reference evidence="2 3" key="1">
    <citation type="submission" date="2024-10" db="EMBL/GenBank/DDBJ databases">
        <title>The Natural Products Discovery Center: Release of the First 8490 Sequenced Strains for Exploring Actinobacteria Biosynthetic Diversity.</title>
        <authorList>
            <person name="Kalkreuter E."/>
            <person name="Kautsar S.A."/>
            <person name="Yang D."/>
            <person name="Bader C.D."/>
            <person name="Teijaro C.N."/>
            <person name="Fluegel L."/>
            <person name="Davis C.M."/>
            <person name="Simpson J.R."/>
            <person name="Lauterbach L."/>
            <person name="Steele A.D."/>
            <person name="Gui C."/>
            <person name="Meng S."/>
            <person name="Li G."/>
            <person name="Viehrig K."/>
            <person name="Ye F."/>
            <person name="Su P."/>
            <person name="Kiefer A.F."/>
            <person name="Nichols A."/>
            <person name="Cepeda A.J."/>
            <person name="Yan W."/>
            <person name="Fan B."/>
            <person name="Jiang Y."/>
            <person name="Adhikari A."/>
            <person name="Zheng C.-J."/>
            <person name="Schuster L."/>
            <person name="Cowan T.M."/>
            <person name="Smanski M.J."/>
            <person name="Chevrette M.G."/>
            <person name="De Carvalho L.P.S."/>
            <person name="Shen B."/>
        </authorList>
    </citation>
    <scope>NUCLEOTIDE SEQUENCE [LARGE SCALE GENOMIC DNA]</scope>
    <source>
        <strain evidence="2 3">NPDC000087</strain>
    </source>
</reference>
<dbReference type="PANTHER" id="PTHR33164:SF99">
    <property type="entry name" value="MARR FAMILY REGULATORY PROTEIN"/>
    <property type="match status" value="1"/>
</dbReference>
<dbReference type="SUPFAM" id="SSF46785">
    <property type="entry name" value="Winged helix' DNA-binding domain"/>
    <property type="match status" value="1"/>
</dbReference>
<dbReference type="Proteomes" id="UP001602245">
    <property type="component" value="Unassembled WGS sequence"/>
</dbReference>
<dbReference type="InterPro" id="IPR036390">
    <property type="entry name" value="WH_DNA-bd_sf"/>
</dbReference>
<dbReference type="Pfam" id="PF12802">
    <property type="entry name" value="MarR_2"/>
    <property type="match status" value="1"/>
</dbReference>
<evidence type="ECO:0000313" key="3">
    <source>
        <dbReference type="Proteomes" id="UP001602245"/>
    </source>
</evidence>
<accession>A0ABW6WK58</accession>
<dbReference type="InterPro" id="IPR036388">
    <property type="entry name" value="WH-like_DNA-bd_sf"/>
</dbReference>
<evidence type="ECO:0000259" key="1">
    <source>
        <dbReference type="PROSITE" id="PS50995"/>
    </source>
</evidence>
<dbReference type="SMART" id="SM00347">
    <property type="entry name" value="HTH_MARR"/>
    <property type="match status" value="1"/>
</dbReference>
<feature type="domain" description="HTH marR-type" evidence="1">
    <location>
        <begin position="24"/>
        <end position="156"/>
    </location>
</feature>
<gene>
    <name evidence="2" type="ORF">ACFY35_26015</name>
</gene>
<comment type="caution">
    <text evidence="2">The sequence shown here is derived from an EMBL/GenBank/DDBJ whole genome shotgun (WGS) entry which is preliminary data.</text>
</comment>
<dbReference type="InterPro" id="IPR000835">
    <property type="entry name" value="HTH_MarR-typ"/>
</dbReference>